<comment type="caution">
    <text evidence="1">The sequence shown here is derived from an EMBL/GenBank/DDBJ whole genome shotgun (WGS) entry which is preliminary data.</text>
</comment>
<evidence type="ECO:0000313" key="1">
    <source>
        <dbReference type="EMBL" id="KAL3620301.1"/>
    </source>
</evidence>
<accession>A0ABD3BS06</accession>
<dbReference type="EMBL" id="JAVIJP010000066">
    <property type="protein sequence ID" value="KAL3620301.1"/>
    <property type="molecule type" value="Genomic_DNA"/>
</dbReference>
<proteinExistence type="predicted"/>
<protein>
    <submittedName>
        <fullName evidence="1">Uncharacterized protein</fullName>
    </submittedName>
</protein>
<evidence type="ECO:0000313" key="2">
    <source>
        <dbReference type="Proteomes" id="UP001632038"/>
    </source>
</evidence>
<dbReference type="Gene3D" id="3.40.50.150">
    <property type="entry name" value="Vaccinia Virus protein VP39"/>
    <property type="match status" value="1"/>
</dbReference>
<organism evidence="1 2">
    <name type="scientific">Castilleja foliolosa</name>
    <dbReference type="NCBI Taxonomy" id="1961234"/>
    <lineage>
        <taxon>Eukaryota</taxon>
        <taxon>Viridiplantae</taxon>
        <taxon>Streptophyta</taxon>
        <taxon>Embryophyta</taxon>
        <taxon>Tracheophyta</taxon>
        <taxon>Spermatophyta</taxon>
        <taxon>Magnoliopsida</taxon>
        <taxon>eudicotyledons</taxon>
        <taxon>Gunneridae</taxon>
        <taxon>Pentapetalae</taxon>
        <taxon>asterids</taxon>
        <taxon>lamiids</taxon>
        <taxon>Lamiales</taxon>
        <taxon>Orobanchaceae</taxon>
        <taxon>Pedicularideae</taxon>
        <taxon>Castillejinae</taxon>
        <taxon>Castilleja</taxon>
    </lineage>
</organism>
<dbReference type="InterPro" id="IPR029063">
    <property type="entry name" value="SAM-dependent_MTases_sf"/>
</dbReference>
<keyword evidence="2" id="KW-1185">Reference proteome</keyword>
<name>A0ABD3BS06_9LAMI</name>
<dbReference type="SUPFAM" id="SSF53335">
    <property type="entry name" value="S-adenosyl-L-methionine-dependent methyltransferases"/>
    <property type="match status" value="1"/>
</dbReference>
<gene>
    <name evidence="1" type="ORF">CASFOL_035213</name>
</gene>
<dbReference type="Proteomes" id="UP001632038">
    <property type="component" value="Unassembled WGS sequence"/>
</dbReference>
<sequence>MNGYRRVHIADGIHFVSKRADTEGQSSCKHDILIVDVDSSDSSSGLTCPAEDFVEESFLLSAKKSLSEEGLIVINLVTRSSTVNNAVYSSLKKVFGRNLFSLQLEEDVNEVIFPLKNDSPITEDELSEACVKLERSLELQQQECKRIVNASKLIKQLRW</sequence>
<reference evidence="2" key="1">
    <citation type="journal article" date="2024" name="IScience">
        <title>Strigolactones Initiate the Formation of Haustorium-like Structures in Castilleja.</title>
        <authorList>
            <person name="Buerger M."/>
            <person name="Peterson D."/>
            <person name="Chory J."/>
        </authorList>
    </citation>
    <scope>NUCLEOTIDE SEQUENCE [LARGE SCALE GENOMIC DNA]</scope>
</reference>
<dbReference type="AlphaFoldDB" id="A0ABD3BS06"/>